<evidence type="ECO:0000256" key="8">
    <source>
        <dbReference type="ARBA" id="ARBA00023141"/>
    </source>
</evidence>
<feature type="domain" description="Prephenate/arogenate dehydrogenase" evidence="11">
    <location>
        <begin position="2"/>
        <end position="289"/>
    </location>
</feature>
<comment type="caution">
    <text evidence="12">The sequence shown here is derived from an EMBL/GenBank/DDBJ whole genome shotgun (WGS) entry which is preliminary data.</text>
</comment>
<dbReference type="GO" id="GO:0008977">
    <property type="term" value="F:prephenate dehydrogenase (NAD+) activity"/>
    <property type="evidence" value="ECO:0007669"/>
    <property type="project" value="UniProtKB-EC"/>
</dbReference>
<name>A0A3N0V728_9PROT</name>
<dbReference type="InterPro" id="IPR003099">
    <property type="entry name" value="Prephen_DH"/>
</dbReference>
<evidence type="ECO:0000256" key="3">
    <source>
        <dbReference type="ARBA" id="ARBA00012068"/>
    </source>
</evidence>
<keyword evidence="7" id="KW-0520">NAD</keyword>
<dbReference type="InterPro" id="IPR036291">
    <property type="entry name" value="NAD(P)-bd_dom_sf"/>
</dbReference>
<evidence type="ECO:0000313" key="13">
    <source>
        <dbReference type="Proteomes" id="UP000275137"/>
    </source>
</evidence>
<evidence type="ECO:0000256" key="2">
    <source>
        <dbReference type="ARBA" id="ARBA00007964"/>
    </source>
</evidence>
<organism evidence="12 13">
    <name type="scientific">Pseudomethylobacillus aquaticus</name>
    <dbReference type="NCBI Taxonomy" id="2676064"/>
    <lineage>
        <taxon>Bacteria</taxon>
        <taxon>Pseudomonadati</taxon>
        <taxon>Pseudomonadota</taxon>
        <taxon>Betaproteobacteria</taxon>
        <taxon>Nitrosomonadales</taxon>
        <taxon>Methylophilaceae</taxon>
        <taxon>Pseudomethylobacillus</taxon>
    </lineage>
</organism>
<keyword evidence="4" id="KW-0827">Tyrosine biosynthesis</keyword>
<dbReference type="InterPro" id="IPR008927">
    <property type="entry name" value="6-PGluconate_DH-like_C_sf"/>
</dbReference>
<dbReference type="PANTHER" id="PTHR21363:SF0">
    <property type="entry name" value="PREPHENATE DEHYDROGENASE [NADP(+)]"/>
    <property type="match status" value="1"/>
</dbReference>
<accession>A0A3N0V728</accession>
<dbReference type="InterPro" id="IPR046825">
    <property type="entry name" value="PDH_C"/>
</dbReference>
<dbReference type="Pfam" id="PF20463">
    <property type="entry name" value="PDH_C"/>
    <property type="match status" value="1"/>
</dbReference>
<keyword evidence="5" id="KW-0028">Amino-acid biosynthesis</keyword>
<feature type="coiled-coil region" evidence="10">
    <location>
        <begin position="239"/>
        <end position="266"/>
    </location>
</feature>
<dbReference type="AlphaFoldDB" id="A0A3N0V728"/>
<dbReference type="PANTHER" id="PTHR21363">
    <property type="entry name" value="PREPHENATE DEHYDROGENASE"/>
    <property type="match status" value="1"/>
</dbReference>
<dbReference type="Gene3D" id="3.40.50.720">
    <property type="entry name" value="NAD(P)-binding Rossmann-like Domain"/>
    <property type="match status" value="1"/>
</dbReference>
<evidence type="ECO:0000313" key="12">
    <source>
        <dbReference type="EMBL" id="ROH88590.1"/>
    </source>
</evidence>
<dbReference type="FunFam" id="1.10.3660.10:FF:000003">
    <property type="entry name" value="Prephenate dehydrogenase"/>
    <property type="match status" value="1"/>
</dbReference>
<comment type="catalytic activity">
    <reaction evidence="9">
        <text>prephenate + NAD(+) = 3-(4-hydroxyphenyl)pyruvate + CO2 + NADH</text>
        <dbReference type="Rhea" id="RHEA:13869"/>
        <dbReference type="ChEBI" id="CHEBI:16526"/>
        <dbReference type="ChEBI" id="CHEBI:29934"/>
        <dbReference type="ChEBI" id="CHEBI:36242"/>
        <dbReference type="ChEBI" id="CHEBI:57540"/>
        <dbReference type="ChEBI" id="CHEBI:57945"/>
        <dbReference type="EC" id="1.3.1.12"/>
    </reaction>
</comment>
<evidence type="ECO:0000256" key="1">
    <source>
        <dbReference type="ARBA" id="ARBA00005067"/>
    </source>
</evidence>
<evidence type="ECO:0000256" key="10">
    <source>
        <dbReference type="SAM" id="Coils"/>
    </source>
</evidence>
<dbReference type="SUPFAM" id="SSF48179">
    <property type="entry name" value="6-phosphogluconate dehydrogenase C-terminal domain-like"/>
    <property type="match status" value="1"/>
</dbReference>
<dbReference type="PROSITE" id="PS51176">
    <property type="entry name" value="PDH_ADH"/>
    <property type="match status" value="1"/>
</dbReference>
<evidence type="ECO:0000259" key="11">
    <source>
        <dbReference type="PROSITE" id="PS51176"/>
    </source>
</evidence>
<evidence type="ECO:0000256" key="7">
    <source>
        <dbReference type="ARBA" id="ARBA00023027"/>
    </source>
</evidence>
<evidence type="ECO:0000256" key="9">
    <source>
        <dbReference type="ARBA" id="ARBA00049260"/>
    </source>
</evidence>
<dbReference type="InterPro" id="IPR046826">
    <property type="entry name" value="PDH_N"/>
</dbReference>
<dbReference type="FunFam" id="3.40.50.720:FF:000208">
    <property type="entry name" value="Prephenate dehydrogenase"/>
    <property type="match status" value="1"/>
</dbReference>
<dbReference type="Proteomes" id="UP000275137">
    <property type="component" value="Unassembled WGS sequence"/>
</dbReference>
<evidence type="ECO:0000256" key="5">
    <source>
        <dbReference type="ARBA" id="ARBA00022605"/>
    </source>
</evidence>
<protein>
    <recommendedName>
        <fullName evidence="3">prephenate dehydrogenase</fullName>
        <ecNumber evidence="3">1.3.1.12</ecNumber>
    </recommendedName>
</protein>
<dbReference type="EC" id="1.3.1.12" evidence="3"/>
<dbReference type="GO" id="GO:0006571">
    <property type="term" value="P:tyrosine biosynthetic process"/>
    <property type="evidence" value="ECO:0007669"/>
    <property type="project" value="UniProtKB-KW"/>
</dbReference>
<keyword evidence="13" id="KW-1185">Reference proteome</keyword>
<dbReference type="InterPro" id="IPR050812">
    <property type="entry name" value="Preph/Arog_dehydrog"/>
</dbReference>
<proteinExistence type="inferred from homology"/>
<dbReference type="Gene3D" id="1.10.3660.10">
    <property type="entry name" value="6-phosphogluconate dehydrogenase C-terminal like domain"/>
    <property type="match status" value="1"/>
</dbReference>
<keyword evidence="10" id="KW-0175">Coiled coil</keyword>
<dbReference type="SUPFAM" id="SSF51735">
    <property type="entry name" value="NAD(P)-binding Rossmann-fold domains"/>
    <property type="match status" value="1"/>
</dbReference>
<dbReference type="Pfam" id="PF02153">
    <property type="entry name" value="PDH_N"/>
    <property type="match status" value="1"/>
</dbReference>
<keyword evidence="6" id="KW-0560">Oxidoreductase</keyword>
<comment type="similarity">
    <text evidence="2">Belongs to the prephenate/arogenate dehydrogenase family.</text>
</comment>
<sequence>MNKIVIFGVGLIGGSLAIAIRQAHPAVEIVGLGRDGELLHAATELGVIDRTAASIAEAMQDADLVVIATPVAQIRAILQAITPHLQAHTIVTDVGSTKSDVLAYARQALPADYRGFVAGHPIAGAEKTGVTAARDGLFHHKHVVLTPDAHTSAQALQSVQSLWESAGAKVVCMSAQQHDAIFAAVSHLPHLLAFALVNELASRDNQVELFRFAASGFRDFTRIAGSSPEMWRDITLANRSALLAELDAYQKQLRQLQTLIEHQDSAGLLAMFEHASQARNTWAESLQSQ</sequence>
<dbReference type="GO" id="GO:0070403">
    <property type="term" value="F:NAD+ binding"/>
    <property type="evidence" value="ECO:0007669"/>
    <property type="project" value="InterPro"/>
</dbReference>
<gene>
    <name evidence="12" type="ORF">ED236_01820</name>
</gene>
<evidence type="ECO:0000256" key="6">
    <source>
        <dbReference type="ARBA" id="ARBA00023002"/>
    </source>
</evidence>
<dbReference type="GO" id="GO:0004665">
    <property type="term" value="F:prephenate dehydrogenase (NADP+) activity"/>
    <property type="evidence" value="ECO:0007669"/>
    <property type="project" value="InterPro"/>
</dbReference>
<evidence type="ECO:0000256" key="4">
    <source>
        <dbReference type="ARBA" id="ARBA00022498"/>
    </source>
</evidence>
<reference evidence="12 13" key="1">
    <citation type="submission" date="2018-10" db="EMBL/GenBank/DDBJ databases">
        <authorList>
            <person name="Chen W.-M."/>
        </authorList>
    </citation>
    <scope>NUCLEOTIDE SEQUENCE [LARGE SCALE GENOMIC DNA]</scope>
    <source>
        <strain evidence="12 13">H-5</strain>
    </source>
</reference>
<comment type="pathway">
    <text evidence="1">Amino-acid biosynthesis; L-tyrosine biosynthesis; (4-hydroxyphenyl)pyruvate from prephenate (NAD(+) route): step 1/1.</text>
</comment>
<keyword evidence="8" id="KW-0057">Aromatic amino acid biosynthesis</keyword>
<dbReference type="EMBL" id="RJVP01000001">
    <property type="protein sequence ID" value="ROH88590.1"/>
    <property type="molecule type" value="Genomic_DNA"/>
</dbReference>